<keyword evidence="1" id="KW-0812">Transmembrane</keyword>
<feature type="transmembrane region" description="Helical" evidence="1">
    <location>
        <begin position="114"/>
        <end position="133"/>
    </location>
</feature>
<gene>
    <name evidence="2" type="ORF">AC578_821</name>
</gene>
<keyword evidence="1" id="KW-1133">Transmembrane helix</keyword>
<sequence length="140" mass="16035">MPVSQSLLPWVYHKVGSINQQESAGTAFCENASIFNITQAQSDFVFFRNERTSANRTWEHELRNSPSPHAVFFSIDILLAETICMLVRLESGEVREGRAFEGVWMTWWDEYGRVGWVLTAISHMLFLGGYRVLMAKSVSR</sequence>
<dbReference type="Proteomes" id="UP000070133">
    <property type="component" value="Unassembled WGS sequence"/>
</dbReference>
<evidence type="ECO:0000256" key="1">
    <source>
        <dbReference type="SAM" id="Phobius"/>
    </source>
</evidence>
<dbReference type="EMBL" id="LFZN01000082">
    <property type="protein sequence ID" value="KXS99956.1"/>
    <property type="molecule type" value="Genomic_DNA"/>
</dbReference>
<dbReference type="OrthoDB" id="9049620at2759"/>
<keyword evidence="1" id="KW-0472">Membrane</keyword>
<proteinExistence type="predicted"/>
<organism evidence="2 3">
    <name type="scientific">Pseudocercospora eumusae</name>
    <dbReference type="NCBI Taxonomy" id="321146"/>
    <lineage>
        <taxon>Eukaryota</taxon>
        <taxon>Fungi</taxon>
        <taxon>Dikarya</taxon>
        <taxon>Ascomycota</taxon>
        <taxon>Pezizomycotina</taxon>
        <taxon>Dothideomycetes</taxon>
        <taxon>Dothideomycetidae</taxon>
        <taxon>Mycosphaerellales</taxon>
        <taxon>Mycosphaerellaceae</taxon>
        <taxon>Pseudocercospora</taxon>
    </lineage>
</organism>
<dbReference type="AlphaFoldDB" id="A0A139HC09"/>
<evidence type="ECO:0000313" key="3">
    <source>
        <dbReference type="Proteomes" id="UP000070133"/>
    </source>
</evidence>
<accession>A0A139HC09</accession>
<evidence type="ECO:0000313" key="2">
    <source>
        <dbReference type="EMBL" id="KXS99956.1"/>
    </source>
</evidence>
<comment type="caution">
    <text evidence="2">The sequence shown here is derived from an EMBL/GenBank/DDBJ whole genome shotgun (WGS) entry which is preliminary data.</text>
</comment>
<protein>
    <submittedName>
        <fullName evidence="2">Uncharacterized protein</fullName>
    </submittedName>
</protein>
<name>A0A139HC09_9PEZI</name>
<reference evidence="2 3" key="1">
    <citation type="submission" date="2015-07" db="EMBL/GenBank/DDBJ databases">
        <title>Comparative genomics of the Sigatoka disease complex on banana suggests a link between parallel evolutionary changes in Pseudocercospora fijiensis and Pseudocercospora eumusae and increased virulence on the banana host.</title>
        <authorList>
            <person name="Chang T.-C."/>
            <person name="Salvucci A."/>
            <person name="Crous P.W."/>
            <person name="Stergiopoulos I."/>
        </authorList>
    </citation>
    <scope>NUCLEOTIDE SEQUENCE [LARGE SCALE GENOMIC DNA]</scope>
    <source>
        <strain evidence="2 3">CBS 114824</strain>
    </source>
</reference>
<keyword evidence="3" id="KW-1185">Reference proteome</keyword>